<accession>A0ABD1T8A8</accession>
<keyword evidence="2" id="KW-1185">Reference proteome</keyword>
<organism evidence="1 2">
    <name type="scientific">Forsythia ovata</name>
    <dbReference type="NCBI Taxonomy" id="205694"/>
    <lineage>
        <taxon>Eukaryota</taxon>
        <taxon>Viridiplantae</taxon>
        <taxon>Streptophyta</taxon>
        <taxon>Embryophyta</taxon>
        <taxon>Tracheophyta</taxon>
        <taxon>Spermatophyta</taxon>
        <taxon>Magnoliopsida</taxon>
        <taxon>eudicotyledons</taxon>
        <taxon>Gunneridae</taxon>
        <taxon>Pentapetalae</taxon>
        <taxon>asterids</taxon>
        <taxon>lamiids</taxon>
        <taxon>Lamiales</taxon>
        <taxon>Oleaceae</taxon>
        <taxon>Forsythieae</taxon>
        <taxon>Forsythia</taxon>
    </lineage>
</organism>
<sequence length="121" mass="13887">MSQNPHLQMSQLALQHQNFKKTMVSTFLLHEDSYSVFRMSLKRRKNINSRITVMLMPIDFEVKERSLKAHVVFMSIPDGLSSKHPWTGPSAVDLFFSTSFVSKPDLFSSSEAHQKWRNSGG</sequence>
<protein>
    <submittedName>
        <fullName evidence="1">Uncharacterized protein</fullName>
    </submittedName>
</protein>
<evidence type="ECO:0000313" key="2">
    <source>
        <dbReference type="Proteomes" id="UP001604277"/>
    </source>
</evidence>
<proteinExistence type="predicted"/>
<reference evidence="2" key="1">
    <citation type="submission" date="2024-07" db="EMBL/GenBank/DDBJ databases">
        <title>Two chromosome-level genome assemblies of Korean endemic species Abeliophyllum distichum and Forsythia ovata (Oleaceae).</title>
        <authorList>
            <person name="Jang H."/>
        </authorList>
    </citation>
    <scope>NUCLEOTIDE SEQUENCE [LARGE SCALE GENOMIC DNA]</scope>
</reference>
<evidence type="ECO:0000313" key="1">
    <source>
        <dbReference type="EMBL" id="KAL2508952.1"/>
    </source>
</evidence>
<comment type="caution">
    <text evidence="1">The sequence shown here is derived from an EMBL/GenBank/DDBJ whole genome shotgun (WGS) entry which is preliminary data.</text>
</comment>
<dbReference type="EMBL" id="JBFOLJ010000009">
    <property type="protein sequence ID" value="KAL2508952.1"/>
    <property type="molecule type" value="Genomic_DNA"/>
</dbReference>
<dbReference type="Proteomes" id="UP001604277">
    <property type="component" value="Unassembled WGS sequence"/>
</dbReference>
<name>A0ABD1T8A8_9LAMI</name>
<dbReference type="AlphaFoldDB" id="A0ABD1T8A8"/>
<gene>
    <name evidence="1" type="ORF">Fot_32599</name>
</gene>